<evidence type="ECO:0000313" key="1">
    <source>
        <dbReference type="EMBL" id="EGO21034.1"/>
    </source>
</evidence>
<sequence>MLEKLIRQIMYRHFNQCIASLGARVGIEDKVTLVTFHVPPIGPSNILETYPPYLLPSMIPYGTNTPVPAGYDSHA</sequence>
<dbReference type="RefSeq" id="XP_007321991.1">
    <property type="nucleotide sequence ID" value="XM_007321929.1"/>
</dbReference>
<dbReference type="HOGENOM" id="CLU_2677917_0_0_1"/>
<gene>
    <name evidence="1" type="ORF">SERLADRAFT_475666</name>
</gene>
<organism>
    <name type="scientific">Serpula lacrymans var. lacrymans (strain S7.9)</name>
    <name type="common">Dry rot fungus</name>
    <dbReference type="NCBI Taxonomy" id="578457"/>
    <lineage>
        <taxon>Eukaryota</taxon>
        <taxon>Fungi</taxon>
        <taxon>Dikarya</taxon>
        <taxon>Basidiomycota</taxon>
        <taxon>Agaricomycotina</taxon>
        <taxon>Agaricomycetes</taxon>
        <taxon>Agaricomycetidae</taxon>
        <taxon>Boletales</taxon>
        <taxon>Coniophorineae</taxon>
        <taxon>Serpulaceae</taxon>
        <taxon>Serpula</taxon>
    </lineage>
</organism>
<dbReference type="GeneID" id="18820670"/>
<accession>F8P6G7</accession>
<dbReference type="AlphaFoldDB" id="F8P6G7"/>
<dbReference type="EMBL" id="GL945439">
    <property type="protein sequence ID" value="EGO21034.1"/>
    <property type="molecule type" value="Genomic_DNA"/>
</dbReference>
<reference evidence="1" key="1">
    <citation type="submission" date="2011-04" db="EMBL/GenBank/DDBJ databases">
        <title>Evolution of plant cell wall degrading machinery underlies the functional diversity of forest fungi.</title>
        <authorList>
            <consortium name="US DOE Joint Genome Institute (JGI-PGF)"/>
            <person name="Eastwood D.C."/>
            <person name="Floudas D."/>
            <person name="Binder M."/>
            <person name="Majcherczyk A."/>
            <person name="Schneider P."/>
            <person name="Aerts A."/>
            <person name="Asiegbu F.O."/>
            <person name="Baker S.E."/>
            <person name="Barry K."/>
            <person name="Bendiksby M."/>
            <person name="Blumentritt M."/>
            <person name="Coutinho P.M."/>
            <person name="Cullen D."/>
            <person name="Cullen D."/>
            <person name="Gathman A."/>
            <person name="Goodell B."/>
            <person name="Henrissat B."/>
            <person name="Ihrmark K."/>
            <person name="Kauserud H."/>
            <person name="Kohler A."/>
            <person name="LaButti K."/>
            <person name="Lapidus A."/>
            <person name="Lavin J.L."/>
            <person name="Lee Y.-H."/>
            <person name="Lindquist E."/>
            <person name="Lilly W."/>
            <person name="Lucas S."/>
            <person name="Morin E."/>
            <person name="Murat C."/>
            <person name="Oguiza J.A."/>
            <person name="Park J."/>
            <person name="Pisabarro A.G."/>
            <person name="Riley R."/>
            <person name="Rosling A."/>
            <person name="Salamov A."/>
            <person name="Schmidt O."/>
            <person name="Schmutz J."/>
            <person name="Skrede I."/>
            <person name="Stenlid J."/>
            <person name="Wiebenga A."/>
            <person name="Xie X."/>
            <person name="Kues U."/>
            <person name="Hibbett D.S."/>
            <person name="Hoffmeister D."/>
            <person name="Hogberg N."/>
            <person name="Martin F."/>
            <person name="Grigoriev I.V."/>
            <person name="Watkinson S.C."/>
        </authorList>
    </citation>
    <scope>NUCLEOTIDE SEQUENCE</scope>
    <source>
        <strain evidence="1">S7.9</strain>
    </source>
</reference>
<proteinExistence type="predicted"/>
<protein>
    <submittedName>
        <fullName evidence="1">Uncharacterized protein</fullName>
    </submittedName>
</protein>
<name>F8P6G7_SERL9</name>
<dbReference type="KEGG" id="sla:SERLADRAFT_475666"/>
<dbReference type="Proteomes" id="UP000008064">
    <property type="component" value="Unassembled WGS sequence"/>
</dbReference>
<feature type="non-terminal residue" evidence="1">
    <location>
        <position position="75"/>
    </location>
</feature>